<evidence type="ECO:0000313" key="13">
    <source>
        <dbReference type="EMBL" id="RNI09640.1"/>
    </source>
</evidence>
<evidence type="ECO:0000313" key="15">
    <source>
        <dbReference type="Proteomes" id="UP000186879"/>
    </source>
</evidence>
<dbReference type="Gene3D" id="3.40.50.300">
    <property type="entry name" value="P-loop containing nucleotide triphosphate hydrolases"/>
    <property type="match status" value="1"/>
</dbReference>
<organism evidence="12 15">
    <name type="scientific">Methanohalophilus halophilus</name>
    <dbReference type="NCBI Taxonomy" id="2177"/>
    <lineage>
        <taxon>Archaea</taxon>
        <taxon>Methanobacteriati</taxon>
        <taxon>Methanobacteriota</taxon>
        <taxon>Stenosarchaea group</taxon>
        <taxon>Methanomicrobia</taxon>
        <taxon>Methanosarcinales</taxon>
        <taxon>Methanosarcinaceae</taxon>
        <taxon>Methanohalophilus</taxon>
    </lineage>
</organism>
<evidence type="ECO:0000256" key="4">
    <source>
        <dbReference type="ARBA" id="ARBA00022723"/>
    </source>
</evidence>
<evidence type="ECO:0000256" key="5">
    <source>
        <dbReference type="ARBA" id="ARBA00022741"/>
    </source>
</evidence>
<dbReference type="Proteomes" id="UP000267921">
    <property type="component" value="Unassembled WGS sequence"/>
</dbReference>
<comment type="function">
    <text evidence="10">Necessary for normal cell division and for the maintenance of normal septation.</text>
</comment>
<reference evidence="13 17" key="3">
    <citation type="submission" date="2018-10" db="EMBL/GenBank/DDBJ databases">
        <title>Cultivation of a novel Methanohalophilus strain from Kebrit Deep of the Red Sea and a genomic comparison of members of the genus Methanohalophilus.</title>
        <authorList>
            <person name="Guan Y."/>
            <person name="Ngugi D.K."/>
            <person name="Stingl U."/>
        </authorList>
    </citation>
    <scope>NUCLEOTIDE SEQUENCE [LARGE SCALE GENOMIC DNA]</scope>
    <source>
        <strain evidence="13 17">DSM 3094</strain>
    </source>
</reference>
<reference evidence="14 16" key="2">
    <citation type="submission" date="2016-10" db="EMBL/GenBank/DDBJ databases">
        <authorList>
            <person name="de Groot N.N."/>
        </authorList>
    </citation>
    <scope>NUCLEOTIDE SEQUENCE [LARGE SCALE GENOMIC DNA]</scope>
    <source>
        <strain evidence="14 16">Z-7982</strain>
    </source>
</reference>
<dbReference type="HAMAP" id="MF_00321">
    <property type="entry name" value="GTPase_EngB"/>
    <property type="match status" value="1"/>
</dbReference>
<dbReference type="PROSITE" id="PS51706">
    <property type="entry name" value="G_ENGB"/>
    <property type="match status" value="1"/>
</dbReference>
<gene>
    <name evidence="10 13" type="primary">engB</name>
    <name evidence="12" type="ORF">BHR79_07230</name>
    <name evidence="13" type="ORF">EFE40_03005</name>
    <name evidence="14" type="ORF">SAMN04515625_1065</name>
</gene>
<evidence type="ECO:0000313" key="17">
    <source>
        <dbReference type="Proteomes" id="UP000267921"/>
    </source>
</evidence>
<keyword evidence="3 10" id="KW-0132">Cell division</keyword>
<dbReference type="InterPro" id="IPR006073">
    <property type="entry name" value="GTP-bd"/>
</dbReference>
<keyword evidence="6" id="KW-0460">Magnesium</keyword>
<dbReference type="OrthoDB" id="65113at2157"/>
<dbReference type="RefSeq" id="WP_072561725.1">
    <property type="nucleotide sequence ID" value="NZ_CP017921.1"/>
</dbReference>
<evidence type="ECO:0000259" key="11">
    <source>
        <dbReference type="PROSITE" id="PS51706"/>
    </source>
</evidence>
<keyword evidence="15" id="KW-1185">Reference proteome</keyword>
<evidence type="ECO:0000313" key="14">
    <source>
        <dbReference type="EMBL" id="SDW50693.1"/>
    </source>
</evidence>
<evidence type="ECO:0000313" key="12">
    <source>
        <dbReference type="EMBL" id="APH39294.1"/>
    </source>
</evidence>
<keyword evidence="9 10" id="KW-0131">Cell cycle</keyword>
<dbReference type="KEGG" id="mhaz:BHR79_07230"/>
<evidence type="ECO:0000313" key="16">
    <source>
        <dbReference type="Proteomes" id="UP000198669"/>
    </source>
</evidence>
<evidence type="ECO:0000256" key="6">
    <source>
        <dbReference type="ARBA" id="ARBA00022842"/>
    </source>
</evidence>
<evidence type="ECO:0000256" key="1">
    <source>
        <dbReference type="ARBA" id="ARBA00001946"/>
    </source>
</evidence>
<dbReference type="GO" id="GO:0005525">
    <property type="term" value="F:GTP binding"/>
    <property type="evidence" value="ECO:0007669"/>
    <property type="project" value="UniProtKB-UniRule"/>
</dbReference>
<feature type="domain" description="EngB-type G" evidence="11">
    <location>
        <begin position="10"/>
        <end position="197"/>
    </location>
</feature>
<dbReference type="InterPro" id="IPR030393">
    <property type="entry name" value="G_ENGB_dom"/>
</dbReference>
<evidence type="ECO:0000256" key="8">
    <source>
        <dbReference type="ARBA" id="ARBA00023210"/>
    </source>
</evidence>
<dbReference type="EMBL" id="FNMU01000003">
    <property type="protein sequence ID" value="SDW50693.1"/>
    <property type="molecule type" value="Genomic_DNA"/>
</dbReference>
<dbReference type="AlphaFoldDB" id="A0A1L3Q330"/>
<proteinExistence type="inferred from homology"/>
<dbReference type="Pfam" id="PF01926">
    <property type="entry name" value="MMR_HSR1"/>
    <property type="match status" value="1"/>
</dbReference>
<dbReference type="CDD" id="cd01876">
    <property type="entry name" value="YihA_EngB"/>
    <property type="match status" value="1"/>
</dbReference>
<dbReference type="Proteomes" id="UP000186879">
    <property type="component" value="Chromosome"/>
</dbReference>
<evidence type="ECO:0000256" key="2">
    <source>
        <dbReference type="ARBA" id="ARBA00009638"/>
    </source>
</evidence>
<sequence length="207" mass="23481">MKPTGIPKKNDFEIVFAGRSNVGKSSIVKALSGRKVKVGKRPGVTLKPTHVKKGDLVITDLPGFGFMNGVNERKQDIVKDKIVRYIEEGNQRINIAAMVVDAGSFVEVVDRWEQRGELPIDIEIFDFFTEMDLEPLIVVNKMDKIKEEDKDGVLDDIIERLGLFPPWRQWIDRVAPISAKKGDLQALNSILKKRIHSDKRDSLLKYI</sequence>
<dbReference type="GO" id="GO:0046872">
    <property type="term" value="F:metal ion binding"/>
    <property type="evidence" value="ECO:0007669"/>
    <property type="project" value="UniProtKB-KW"/>
</dbReference>
<accession>A0A1L3Q330</accession>
<dbReference type="PANTHER" id="PTHR11649:SF13">
    <property type="entry name" value="ENGB-TYPE G DOMAIN-CONTAINING PROTEIN"/>
    <property type="match status" value="1"/>
</dbReference>
<keyword evidence="4" id="KW-0479">Metal-binding</keyword>
<protein>
    <recommendedName>
        <fullName evidence="10">Probable GTP-binding protein EngB</fullName>
    </recommendedName>
</protein>
<evidence type="ECO:0000256" key="9">
    <source>
        <dbReference type="ARBA" id="ARBA00023306"/>
    </source>
</evidence>
<dbReference type="InterPro" id="IPR019987">
    <property type="entry name" value="GTP-bd_ribosome_bio_YsxC"/>
</dbReference>
<evidence type="ECO:0000256" key="10">
    <source>
        <dbReference type="HAMAP-Rule" id="MF_00321"/>
    </source>
</evidence>
<dbReference type="EMBL" id="CP017921">
    <property type="protein sequence ID" value="APH39294.1"/>
    <property type="molecule type" value="Genomic_DNA"/>
</dbReference>
<evidence type="ECO:0000256" key="7">
    <source>
        <dbReference type="ARBA" id="ARBA00023134"/>
    </source>
</evidence>
<dbReference type="SUPFAM" id="SSF52540">
    <property type="entry name" value="P-loop containing nucleoside triphosphate hydrolases"/>
    <property type="match status" value="1"/>
</dbReference>
<comment type="similarity">
    <text evidence="2 10">Belongs to the TRAFAC class TrmE-Era-EngA-EngB-Septin-like GTPase superfamily. EngB GTPase family.</text>
</comment>
<dbReference type="STRING" id="2177.BHR79_07230"/>
<dbReference type="Proteomes" id="UP000198669">
    <property type="component" value="Unassembled WGS sequence"/>
</dbReference>
<dbReference type="GeneID" id="30583546"/>
<dbReference type="GO" id="GO:0051301">
    <property type="term" value="P:cell division"/>
    <property type="evidence" value="ECO:0007669"/>
    <property type="project" value="UniProtKB-KW"/>
</dbReference>
<name>A0A1L3Q330_9EURY</name>
<keyword evidence="8 10" id="KW-0717">Septation</keyword>
<dbReference type="NCBIfam" id="NF003255">
    <property type="entry name" value="PRK04213.1"/>
    <property type="match status" value="1"/>
</dbReference>
<keyword evidence="7 10" id="KW-0342">GTP-binding</keyword>
<dbReference type="InterPro" id="IPR027417">
    <property type="entry name" value="P-loop_NTPase"/>
</dbReference>
<evidence type="ECO:0000256" key="3">
    <source>
        <dbReference type="ARBA" id="ARBA00022618"/>
    </source>
</evidence>
<comment type="cofactor">
    <cofactor evidence="1">
        <name>Mg(2+)</name>
        <dbReference type="ChEBI" id="CHEBI:18420"/>
    </cofactor>
</comment>
<reference evidence="12 15" key="1">
    <citation type="submission" date="2016-10" db="EMBL/GenBank/DDBJ databases">
        <title>Methanohalophilus halophilus.</title>
        <authorList>
            <person name="L'haridon S."/>
        </authorList>
    </citation>
    <scope>NUCLEOTIDE SEQUENCE [LARGE SCALE GENOMIC DNA]</scope>
    <source>
        <strain evidence="12 15">Z-7982</strain>
    </source>
</reference>
<dbReference type="EMBL" id="RJJG01000003">
    <property type="protein sequence ID" value="RNI09640.1"/>
    <property type="molecule type" value="Genomic_DNA"/>
</dbReference>
<keyword evidence="5 10" id="KW-0547">Nucleotide-binding</keyword>
<dbReference type="PANTHER" id="PTHR11649">
    <property type="entry name" value="MSS1/TRME-RELATED GTP-BINDING PROTEIN"/>
    <property type="match status" value="1"/>
</dbReference>